<protein>
    <recommendedName>
        <fullName evidence="3">DUF4397 domain-containing protein</fullName>
    </recommendedName>
</protein>
<dbReference type="AlphaFoldDB" id="A0A1H8IZW7"/>
<dbReference type="PROSITE" id="PS51257">
    <property type="entry name" value="PROKAR_LIPOPROTEIN"/>
    <property type="match status" value="1"/>
</dbReference>
<dbReference type="STRING" id="573321.SAMN04488505_112139"/>
<dbReference type="OrthoDB" id="666405at2"/>
<organism evidence="1 2">
    <name type="scientific">Chitinophaga rupis</name>
    <dbReference type="NCBI Taxonomy" id="573321"/>
    <lineage>
        <taxon>Bacteria</taxon>
        <taxon>Pseudomonadati</taxon>
        <taxon>Bacteroidota</taxon>
        <taxon>Chitinophagia</taxon>
        <taxon>Chitinophagales</taxon>
        <taxon>Chitinophagaceae</taxon>
        <taxon>Chitinophaga</taxon>
    </lineage>
</organism>
<reference evidence="1 2" key="1">
    <citation type="submission" date="2016-10" db="EMBL/GenBank/DDBJ databases">
        <authorList>
            <person name="de Groot N.N."/>
        </authorList>
    </citation>
    <scope>NUCLEOTIDE SEQUENCE [LARGE SCALE GENOMIC DNA]</scope>
    <source>
        <strain evidence="1 2">DSM 21039</strain>
    </source>
</reference>
<keyword evidence="2" id="KW-1185">Reference proteome</keyword>
<sequence>MRLFTYSIITFIIISALSCSKGELPEEHFFGKVDVTLANLPNTPDVDLYFDGKKINSIEPSNTSVSVVLPAGRSGKLAFYKASTDSLIADSMITVLPNAAIALKLAYSEAIGLKGFVTSTPVSPDSLAMQIFETLSDTYFPYEKLDLHIIYVNNETGNLDETGFVLKGLTKGTLYPQTIVLPLNDASGMPITYGGRFVNSETGAPVTQPDGVTDIFALPVDPGKFYLLNIHDDPSGSFYPEVINL</sequence>
<dbReference type="RefSeq" id="WP_089920770.1">
    <property type="nucleotide sequence ID" value="NZ_FOBB01000012.1"/>
</dbReference>
<dbReference type="EMBL" id="FOBB01000012">
    <property type="protein sequence ID" value="SEN73981.1"/>
    <property type="molecule type" value="Genomic_DNA"/>
</dbReference>
<evidence type="ECO:0000313" key="2">
    <source>
        <dbReference type="Proteomes" id="UP000198984"/>
    </source>
</evidence>
<gene>
    <name evidence="1" type="ORF">SAMN04488505_112139</name>
</gene>
<name>A0A1H8IZW7_9BACT</name>
<proteinExistence type="predicted"/>
<evidence type="ECO:0008006" key="3">
    <source>
        <dbReference type="Google" id="ProtNLM"/>
    </source>
</evidence>
<evidence type="ECO:0000313" key="1">
    <source>
        <dbReference type="EMBL" id="SEN73981.1"/>
    </source>
</evidence>
<dbReference type="Proteomes" id="UP000198984">
    <property type="component" value="Unassembled WGS sequence"/>
</dbReference>
<accession>A0A1H8IZW7</accession>